<dbReference type="GO" id="GO:0006099">
    <property type="term" value="P:tricarboxylic acid cycle"/>
    <property type="evidence" value="ECO:0007669"/>
    <property type="project" value="TreeGrafter"/>
</dbReference>
<dbReference type="SUPFAM" id="SSF52210">
    <property type="entry name" value="Succinyl-CoA synthetase domains"/>
    <property type="match status" value="2"/>
</dbReference>
<dbReference type="GO" id="GO:0005829">
    <property type="term" value="C:cytosol"/>
    <property type="evidence" value="ECO:0007669"/>
    <property type="project" value="TreeGrafter"/>
</dbReference>
<name>A0A160VDJ2_9ZZZZ</name>
<dbReference type="Pfam" id="PF02629">
    <property type="entry name" value="CoA_binding"/>
    <property type="match status" value="1"/>
</dbReference>
<dbReference type="InterPro" id="IPR005811">
    <property type="entry name" value="SUCC_ACL_C"/>
</dbReference>
<gene>
    <name evidence="3" type="ORF">MGWOODY_Mmi1582</name>
</gene>
<dbReference type="InterPro" id="IPR003781">
    <property type="entry name" value="CoA-bd"/>
</dbReference>
<evidence type="ECO:0000313" key="3">
    <source>
        <dbReference type="EMBL" id="CUV08465.1"/>
    </source>
</evidence>
<reference evidence="3" key="1">
    <citation type="submission" date="2015-10" db="EMBL/GenBank/DDBJ databases">
        <authorList>
            <person name="Gilbert D.G."/>
        </authorList>
    </citation>
    <scope>NUCLEOTIDE SEQUENCE</scope>
</reference>
<accession>A0A160VDJ2</accession>
<evidence type="ECO:0000259" key="1">
    <source>
        <dbReference type="Pfam" id="PF00549"/>
    </source>
</evidence>
<dbReference type="Pfam" id="PF00549">
    <property type="entry name" value="Ligase_CoA"/>
    <property type="match status" value="1"/>
</dbReference>
<dbReference type="PANTHER" id="PTHR11117">
    <property type="entry name" value="SUCCINYL-COA LIGASE SUBUNIT ALPHA"/>
    <property type="match status" value="1"/>
</dbReference>
<dbReference type="GO" id="GO:0004776">
    <property type="term" value="F:succinate-CoA ligase (GDP-forming) activity"/>
    <property type="evidence" value="ECO:0007669"/>
    <property type="project" value="TreeGrafter"/>
</dbReference>
<dbReference type="EMBL" id="FAXC01000070">
    <property type="protein sequence ID" value="CUV08465.1"/>
    <property type="molecule type" value="Genomic_DNA"/>
</dbReference>
<dbReference type="AlphaFoldDB" id="A0A160VDJ2"/>
<dbReference type="Gene3D" id="3.40.50.720">
    <property type="entry name" value="NAD(P)-binding Rossmann-like Domain"/>
    <property type="match status" value="1"/>
</dbReference>
<proteinExistence type="predicted"/>
<feature type="domain" description="CoA-binding" evidence="2">
    <location>
        <begin position="197"/>
        <end position="286"/>
    </location>
</feature>
<dbReference type="PANTHER" id="PTHR11117:SF24">
    <property type="entry name" value="PROTEIN FDRA"/>
    <property type="match status" value="1"/>
</dbReference>
<protein>
    <submittedName>
        <fullName evidence="3">Membrane protein FdrA</fullName>
    </submittedName>
</protein>
<dbReference type="GO" id="GO:0009361">
    <property type="term" value="C:succinate-CoA ligase complex (ADP-forming)"/>
    <property type="evidence" value="ECO:0007669"/>
    <property type="project" value="TreeGrafter"/>
</dbReference>
<dbReference type="GO" id="GO:0004775">
    <property type="term" value="F:succinate-CoA ligase (ADP-forming) activity"/>
    <property type="evidence" value="ECO:0007669"/>
    <property type="project" value="TreeGrafter"/>
</dbReference>
<dbReference type="NCBIfam" id="NF004760">
    <property type="entry name" value="PRK06091.1"/>
    <property type="match status" value="1"/>
</dbReference>
<organism evidence="3">
    <name type="scientific">hydrothermal vent metagenome</name>
    <dbReference type="NCBI Taxonomy" id="652676"/>
    <lineage>
        <taxon>unclassified sequences</taxon>
        <taxon>metagenomes</taxon>
        <taxon>ecological metagenomes</taxon>
    </lineage>
</organism>
<dbReference type="InterPro" id="IPR016102">
    <property type="entry name" value="Succinyl-CoA_synth-like"/>
</dbReference>
<evidence type="ECO:0000259" key="2">
    <source>
        <dbReference type="Pfam" id="PF02629"/>
    </source>
</evidence>
<dbReference type="Gene3D" id="3.40.50.261">
    <property type="entry name" value="Succinyl-CoA synthetase domains"/>
    <property type="match status" value="2"/>
</dbReference>
<feature type="domain" description="ATP-citrate synthase/succinyl-CoA ligase C-terminal" evidence="1">
    <location>
        <begin position="353"/>
        <end position="514"/>
    </location>
</feature>
<sequence>MGKSVISNVIPRTYHDSVRLMQVSKELSNLHSVQRTFIAMGTDANKRVLEQIGLLTDVVKDAGANDLIFVVEAKSKAIGKGTLAKAEALLAKGGKKTSNKGNMENIPKTFGQAYKDFTDANMLFVSVPGPYAALEASKALNANMNVMLFSDNVTLEDELNLKKLAAQKGLLLMGPGCGTAVINGIALGFANVLDSGPVGIVGASGTGLQELTTLLDRNGVGISQVIGVGGRDLSDTIGGIMMKQGISILSSDPKTELIVLISKPPDITVTQTILKEVLSSGKPVVVNFLGEVGSRDHDGIIFTETIEDTAEKVLSLIGNNPGPVLATNTNTLIKMAHNESERFAKDQKYIRGLFSGGSLCDEAINVLRKYSQDIYSNVQTSKKWTLKNGQISKKHSCIDMGEEEFTQSRPHPMIDPSYRQDRIIKEANDPSVAVILLDVVIGYGAHDNPAESLAVTIRQAKADAFANKRYLSVVAHVCGSEKDHQGLRMQEECLRDAGVLVMSTNAQAAQVTAAIVGAELN</sequence>